<dbReference type="InterPro" id="IPR032675">
    <property type="entry name" value="LRR_dom_sf"/>
</dbReference>
<accession>A0ABM1FHD0</accession>
<organism evidence="4 5">
    <name type="scientific">Solanum pennellii</name>
    <name type="common">Tomato</name>
    <name type="synonym">Lycopersicon pennellii</name>
    <dbReference type="NCBI Taxonomy" id="28526"/>
    <lineage>
        <taxon>Eukaryota</taxon>
        <taxon>Viridiplantae</taxon>
        <taxon>Streptophyta</taxon>
        <taxon>Embryophyta</taxon>
        <taxon>Tracheophyta</taxon>
        <taxon>Spermatophyta</taxon>
        <taxon>Magnoliopsida</taxon>
        <taxon>eudicotyledons</taxon>
        <taxon>Gunneridae</taxon>
        <taxon>Pentapetalae</taxon>
        <taxon>asterids</taxon>
        <taxon>lamiids</taxon>
        <taxon>Solanales</taxon>
        <taxon>Solanaceae</taxon>
        <taxon>Solanoideae</taxon>
        <taxon>Solaneae</taxon>
        <taxon>Solanum</taxon>
        <taxon>Solanum subgen. Lycopersicon</taxon>
    </lineage>
</organism>
<feature type="compositionally biased region" description="Basic and acidic residues" evidence="3">
    <location>
        <begin position="348"/>
        <end position="367"/>
    </location>
</feature>
<feature type="region of interest" description="Disordered" evidence="3">
    <location>
        <begin position="260"/>
        <end position="331"/>
    </location>
</feature>
<proteinExistence type="predicted"/>
<dbReference type="SMART" id="SM00365">
    <property type="entry name" value="LRR_SD22"/>
    <property type="match status" value="6"/>
</dbReference>
<feature type="compositionally biased region" description="Basic and acidic residues" evidence="3">
    <location>
        <begin position="260"/>
        <end position="273"/>
    </location>
</feature>
<evidence type="ECO:0000313" key="5">
    <source>
        <dbReference type="RefSeq" id="XP_015056878.1"/>
    </source>
</evidence>
<dbReference type="Gene3D" id="3.80.10.10">
    <property type="entry name" value="Ribonuclease Inhibitor"/>
    <property type="match status" value="2"/>
</dbReference>
<evidence type="ECO:0000256" key="1">
    <source>
        <dbReference type="ARBA" id="ARBA00022614"/>
    </source>
</evidence>
<feature type="compositionally biased region" description="Basic and acidic residues" evidence="3">
    <location>
        <begin position="282"/>
        <end position="294"/>
    </location>
</feature>
<gene>
    <name evidence="5" type="primary">LOC107003127</name>
</gene>
<dbReference type="GeneID" id="107003127"/>
<dbReference type="InterPro" id="IPR050836">
    <property type="entry name" value="SDS22/Internalin_LRR"/>
</dbReference>
<dbReference type="RefSeq" id="XP_015056878.1">
    <property type="nucleotide sequence ID" value="XM_015201392.2"/>
</dbReference>
<reference evidence="4" key="1">
    <citation type="journal article" date="2014" name="Nat. Genet.">
        <title>The genome of the stress-tolerant wild tomato species Solanum pennellii.</title>
        <authorList>
            <person name="Bolger A."/>
            <person name="Scossa F."/>
            <person name="Bolger M.E."/>
            <person name="Lanz C."/>
            <person name="Maumus F."/>
            <person name="Tohge T."/>
            <person name="Quesneville H."/>
            <person name="Alseekh S."/>
            <person name="Sorensen I."/>
            <person name="Lichtenstein G."/>
            <person name="Fich E.A."/>
            <person name="Conte M."/>
            <person name="Keller H."/>
            <person name="Schneeberger K."/>
            <person name="Schwacke R."/>
            <person name="Ofner I."/>
            <person name="Vrebalov J."/>
            <person name="Xu Y."/>
            <person name="Osorio S."/>
            <person name="Aflitos S.A."/>
            <person name="Schijlen E."/>
            <person name="Jimenez-Gomez J.M."/>
            <person name="Ryngajllo M."/>
            <person name="Kimura S."/>
            <person name="Kumar R."/>
            <person name="Koenig D."/>
            <person name="Headland L.R."/>
            <person name="Maloof J.N."/>
            <person name="Sinha N."/>
            <person name="van Ham R.C."/>
            <person name="Lankhorst R.K."/>
            <person name="Mao L."/>
            <person name="Vogel A."/>
            <person name="Arsova B."/>
            <person name="Panstruga R."/>
            <person name="Fei Z."/>
            <person name="Rose J.K."/>
            <person name="Zamir D."/>
            <person name="Carrari F."/>
            <person name="Giovannoni J.J."/>
            <person name="Weigel D."/>
            <person name="Usadel B."/>
            <person name="Fernie A.R."/>
        </authorList>
    </citation>
    <scope>NUCLEOTIDE SEQUENCE [LARGE SCALE GENOMIC DNA]</scope>
    <source>
        <strain evidence="4">cv. LA0716</strain>
    </source>
</reference>
<dbReference type="PANTHER" id="PTHR46652:SF7">
    <property type="entry name" value="LEUCINE-RICH REPEAT AND IQ DOMAIN-CONTAINING PROTEIN 1"/>
    <property type="match status" value="1"/>
</dbReference>
<name>A0ABM1FHD0_SOLPN</name>
<keyword evidence="1" id="KW-0433">Leucine-rich repeat</keyword>
<protein>
    <submittedName>
        <fullName evidence="5">Leucine-rich repeat-containing protein ODA7</fullName>
    </submittedName>
</protein>
<sequence>MAVLSSKQVLKDNSTTDPSSITSLTLTHKALSDVSCLSEFENLQKLDLGFNNLTSLEGLKLCVNLKWLSVLQNKLQSLKGIEGLVKLTVLNAGKNKLKSMDEVSGLVNLRALILNDNDIVSICKLDKMKELNTLVLSRNPISGIGQSLAKINSITKLSLSNCQLQGVDSSLKSCTELKELRLAHNDIKTLPSELAFNVKLQNLDIGNNVIIKWSDLKVLSSLVNLKNLNLQGNPIAEKEDLAKKIKKQVPSLQILNAKPIEKAMKKEEGGRGDDENESGDLDIARVRDSKEERKLKKKKRNGPMEEGLDDHHEESNFLEKDKVKKSNKFSKNGKSVADIAETLLTYPDEQKESKLKNEKINEFDKASGRKRKELVQAVKTTNFDTGVPPIELDTGEERKHKKQKKSETLKEKASNVEDKEPAKKSSKKAKQNKASAIDDGETPFSDLFISDLSDPLTGNRKVSNHNTHQQNVDAAAGLATFPKKKKQKKNIVTGAAAVQFSSASDEIGLGGASTWDD</sequence>
<reference evidence="5" key="2">
    <citation type="submission" date="2025-08" db="UniProtKB">
        <authorList>
            <consortium name="RefSeq"/>
        </authorList>
    </citation>
    <scope>IDENTIFICATION</scope>
</reference>
<feature type="compositionally biased region" description="Basic and acidic residues" evidence="3">
    <location>
        <begin position="309"/>
        <end position="324"/>
    </location>
</feature>
<evidence type="ECO:0000256" key="2">
    <source>
        <dbReference type="ARBA" id="ARBA00022737"/>
    </source>
</evidence>
<dbReference type="SUPFAM" id="SSF52058">
    <property type="entry name" value="L domain-like"/>
    <property type="match status" value="1"/>
</dbReference>
<keyword evidence="4" id="KW-1185">Reference proteome</keyword>
<dbReference type="Proteomes" id="UP000694930">
    <property type="component" value="Chromosome 11"/>
</dbReference>
<dbReference type="PROSITE" id="PS51450">
    <property type="entry name" value="LRR"/>
    <property type="match status" value="6"/>
</dbReference>
<evidence type="ECO:0000313" key="4">
    <source>
        <dbReference type="Proteomes" id="UP000694930"/>
    </source>
</evidence>
<feature type="region of interest" description="Disordered" evidence="3">
    <location>
        <begin position="344"/>
        <end position="444"/>
    </location>
</feature>
<evidence type="ECO:0000256" key="3">
    <source>
        <dbReference type="SAM" id="MobiDB-lite"/>
    </source>
</evidence>
<dbReference type="PANTHER" id="PTHR46652">
    <property type="entry name" value="LEUCINE-RICH REPEAT AND IQ DOMAIN-CONTAINING PROTEIN 1-RELATED"/>
    <property type="match status" value="1"/>
</dbReference>
<feature type="compositionally biased region" description="Basic and acidic residues" evidence="3">
    <location>
        <begin position="405"/>
        <end position="423"/>
    </location>
</feature>
<keyword evidence="2" id="KW-0677">Repeat</keyword>
<dbReference type="InterPro" id="IPR001611">
    <property type="entry name" value="Leu-rich_rpt"/>
</dbReference>